<accession>A0A5P6PH72</accession>
<dbReference type="Proteomes" id="UP000325641">
    <property type="component" value="Plasmid pBbPL7HG1"/>
</dbReference>
<dbReference type="EMBL" id="CP044544">
    <property type="protein sequence ID" value="QFI77566.1"/>
    <property type="molecule type" value="Genomic_DNA"/>
</dbReference>
<protein>
    <submittedName>
        <fullName evidence="1">Uncharacterized protein</fullName>
    </submittedName>
</protein>
<dbReference type="AlphaFoldDB" id="A0A5P6PH72"/>
<evidence type="ECO:0000313" key="1">
    <source>
        <dbReference type="EMBL" id="QFI77566.1"/>
    </source>
</evidence>
<dbReference type="KEGG" id="bbet:F8237_35250"/>
<organism evidence="1 2">
    <name type="scientific">Bradyrhizobium betae</name>
    <dbReference type="NCBI Taxonomy" id="244734"/>
    <lineage>
        <taxon>Bacteria</taxon>
        <taxon>Pseudomonadati</taxon>
        <taxon>Pseudomonadota</taxon>
        <taxon>Alphaproteobacteria</taxon>
        <taxon>Hyphomicrobiales</taxon>
        <taxon>Nitrobacteraceae</taxon>
        <taxon>Bradyrhizobium</taxon>
    </lineage>
</organism>
<dbReference type="RefSeq" id="WP_024585213.1">
    <property type="nucleotide sequence ID" value="NZ_CP044544.1"/>
</dbReference>
<evidence type="ECO:0000313" key="2">
    <source>
        <dbReference type="Proteomes" id="UP000325641"/>
    </source>
</evidence>
<proteinExistence type="predicted"/>
<reference evidence="2" key="1">
    <citation type="submission" date="2019-10" db="EMBL/GenBank/DDBJ databases">
        <title>Complete Genome Sequence of Bradyrhizobium betae type strain PL7HG1T.</title>
        <authorList>
            <person name="Bromfield E.S.P."/>
            <person name="Cloutier S."/>
        </authorList>
    </citation>
    <scope>NUCLEOTIDE SEQUENCE [LARGE SCALE GENOMIC DNA]</scope>
    <source>
        <strain evidence="2">PL7HG1</strain>
        <plasmid evidence="2">pbbpl7hg1</plasmid>
    </source>
</reference>
<gene>
    <name evidence="1" type="ORF">F8237_35250</name>
</gene>
<sequence>MAKKTTRRDRVVAAGQLLFGETRWQSPLARLSGLSPALMQKIADGTREVTDDVYSKVAQALLGEIERMNKATNRVGEIAGAMLADLDGEK</sequence>
<dbReference type="OrthoDB" id="8138936at2"/>
<name>A0A5P6PH72_9BRAD</name>
<geneLocation type="plasmid" evidence="2">
    <name>pbbpl7hg1</name>
</geneLocation>
<keyword evidence="1" id="KW-0614">Plasmid</keyword>